<dbReference type="Proteomes" id="UP001304300">
    <property type="component" value="Chromosome"/>
</dbReference>
<dbReference type="GO" id="GO:0006508">
    <property type="term" value="P:proteolysis"/>
    <property type="evidence" value="ECO:0007669"/>
    <property type="project" value="UniProtKB-KW"/>
</dbReference>
<dbReference type="KEGG" id="puo:RZN69_12990"/>
<dbReference type="RefSeq" id="WP_317831460.1">
    <property type="nucleotide sequence ID" value="NZ_CP136920.1"/>
</dbReference>
<feature type="transmembrane region" description="Helical" evidence="8">
    <location>
        <begin position="12"/>
        <end position="35"/>
    </location>
</feature>
<name>A0AAQ3QPW1_9BACT</name>
<evidence type="ECO:0000256" key="6">
    <source>
        <dbReference type="ARBA" id="ARBA00022989"/>
    </source>
</evidence>
<feature type="transmembrane region" description="Helical" evidence="8">
    <location>
        <begin position="41"/>
        <end position="60"/>
    </location>
</feature>
<keyword evidence="2" id="KW-1003">Cell membrane</keyword>
<keyword evidence="7 8" id="KW-0472">Membrane</keyword>
<feature type="transmembrane region" description="Helical" evidence="8">
    <location>
        <begin position="103"/>
        <end position="121"/>
    </location>
</feature>
<evidence type="ECO:0000256" key="4">
    <source>
        <dbReference type="ARBA" id="ARBA00022692"/>
    </source>
</evidence>
<dbReference type="NCBIfam" id="TIGR04178">
    <property type="entry name" value="exo_archaeo"/>
    <property type="match status" value="1"/>
</dbReference>
<dbReference type="InterPro" id="IPR026392">
    <property type="entry name" value="Exo/Archaeosortase_dom"/>
</dbReference>
<dbReference type="EMBL" id="CP136920">
    <property type="protein sequence ID" value="WOO39533.1"/>
    <property type="molecule type" value="Genomic_DNA"/>
</dbReference>
<evidence type="ECO:0000256" key="7">
    <source>
        <dbReference type="ARBA" id="ARBA00023136"/>
    </source>
</evidence>
<reference evidence="9 10" key="1">
    <citation type="submission" date="2023-10" db="EMBL/GenBank/DDBJ databases">
        <title>Rubellicoccus peritrichatus gen. nov., sp. nov., isolated from an algae of coral reef tank.</title>
        <authorList>
            <person name="Luo J."/>
        </authorList>
    </citation>
    <scope>NUCLEOTIDE SEQUENCE [LARGE SCALE GENOMIC DNA]</scope>
    <source>
        <strain evidence="9 10">CR14</strain>
    </source>
</reference>
<feature type="transmembrane region" description="Helical" evidence="8">
    <location>
        <begin position="264"/>
        <end position="287"/>
    </location>
</feature>
<evidence type="ECO:0000256" key="2">
    <source>
        <dbReference type="ARBA" id="ARBA00022475"/>
    </source>
</evidence>
<keyword evidence="4 8" id="KW-0812">Transmembrane</keyword>
<dbReference type="GO" id="GO:0008233">
    <property type="term" value="F:peptidase activity"/>
    <property type="evidence" value="ECO:0007669"/>
    <property type="project" value="UniProtKB-KW"/>
</dbReference>
<evidence type="ECO:0000313" key="9">
    <source>
        <dbReference type="EMBL" id="WOO39533.1"/>
    </source>
</evidence>
<comment type="subcellular location">
    <subcellularLocation>
        <location evidence="1">Cell membrane</location>
        <topology evidence="1">Multi-pass membrane protein</topology>
    </subcellularLocation>
</comment>
<keyword evidence="10" id="KW-1185">Reference proteome</keyword>
<dbReference type="AlphaFoldDB" id="A0AAQ3QPW1"/>
<evidence type="ECO:0000313" key="10">
    <source>
        <dbReference type="Proteomes" id="UP001304300"/>
    </source>
</evidence>
<keyword evidence="3" id="KW-0645">Protease</keyword>
<keyword evidence="6 8" id="KW-1133">Transmembrane helix</keyword>
<dbReference type="InterPro" id="IPR019127">
    <property type="entry name" value="Exosortase"/>
</dbReference>
<evidence type="ECO:0000256" key="3">
    <source>
        <dbReference type="ARBA" id="ARBA00022670"/>
    </source>
</evidence>
<feature type="transmembrane region" description="Helical" evidence="8">
    <location>
        <begin position="72"/>
        <end position="91"/>
    </location>
</feature>
<feature type="transmembrane region" description="Helical" evidence="8">
    <location>
        <begin position="224"/>
        <end position="244"/>
    </location>
</feature>
<keyword evidence="5" id="KW-0378">Hydrolase</keyword>
<dbReference type="GO" id="GO:0005886">
    <property type="term" value="C:plasma membrane"/>
    <property type="evidence" value="ECO:0007669"/>
    <property type="project" value="UniProtKB-SubCell"/>
</dbReference>
<feature type="transmembrane region" description="Helical" evidence="8">
    <location>
        <begin position="307"/>
        <end position="331"/>
    </location>
</feature>
<dbReference type="Pfam" id="PF09721">
    <property type="entry name" value="Exosortase_EpsH"/>
    <property type="match status" value="1"/>
</dbReference>
<evidence type="ECO:0000256" key="1">
    <source>
        <dbReference type="ARBA" id="ARBA00004651"/>
    </source>
</evidence>
<proteinExistence type="predicted"/>
<evidence type="ECO:0000256" key="5">
    <source>
        <dbReference type="ARBA" id="ARBA00022801"/>
    </source>
</evidence>
<organism evidence="9 10">
    <name type="scientific">Rubellicoccus peritrichatus</name>
    <dbReference type="NCBI Taxonomy" id="3080537"/>
    <lineage>
        <taxon>Bacteria</taxon>
        <taxon>Pseudomonadati</taxon>
        <taxon>Verrucomicrobiota</taxon>
        <taxon>Opitutia</taxon>
        <taxon>Puniceicoccales</taxon>
        <taxon>Cerasicoccaceae</taxon>
        <taxon>Rubellicoccus</taxon>
    </lineage>
</organism>
<accession>A0AAQ3QPW1</accession>
<gene>
    <name evidence="9" type="ORF">RZN69_12990</name>
</gene>
<sequence length="526" mass="60288">MSQHTSNKASLLPASNFALLLVFWGTLFLQLAYEWSHNDQYSYGLFVPFLGLYLFYLRWEDRPMPIPGTKKGISRGVLCFVGLLAVAYYPIKVIFEANADWRLVLWSQALAIYAVTLLVLYRWGGFRWVVHFGMPFFFFLTAIPWPRWLENELVVHLMEIVATATVEAVNMLGYYAKQSGNIITLRNGVVSVEEACSGVRSFQSTIMGAIFLGELFRFVVGWRFILVIAGAGLAVFFNFCRTLTLTLISADHGAEVMNRWHDPAGYMVFISSMVSLGLLCWLIRVTLSPRKVRPELTGGPFVREPHWLPFSSMATVIVLVVLSEPFTYVWYAIRGPDSQHNLSWEMDWYEGTQDLKFEDIQPRIKDILFFDKGELVRWKTPNNYRWIAYFFEWNSGKAAQLGGVHNPELCLPAVGWVMDELADDLIWEGPDDLKLIFNSYRFSNPNQEVYVFYCQWDPQGYPYHTKSGRFRLDRLHDAWIGDRKAGKQQLEVIIEGPRSMSAAKKALVSFLNDSIIVETESKPGTG</sequence>
<feature type="transmembrane region" description="Helical" evidence="8">
    <location>
        <begin position="128"/>
        <end position="147"/>
    </location>
</feature>
<evidence type="ECO:0000256" key="8">
    <source>
        <dbReference type="SAM" id="Phobius"/>
    </source>
</evidence>
<protein>
    <submittedName>
        <fullName evidence="9">Exosortase/archaeosortase family protein</fullName>
    </submittedName>
</protein>